<evidence type="ECO:0000259" key="1">
    <source>
        <dbReference type="Pfam" id="PF00646"/>
    </source>
</evidence>
<dbReference type="NCBIfam" id="TIGR01640">
    <property type="entry name" value="F_box_assoc_1"/>
    <property type="match status" value="1"/>
</dbReference>
<evidence type="ECO:0000313" key="2">
    <source>
        <dbReference type="EMBL" id="EEF44203.1"/>
    </source>
</evidence>
<name>B9RWF1_RICCO</name>
<dbReference type="PANTHER" id="PTHR35546">
    <property type="entry name" value="F-BOX PROTEIN INTERACTION DOMAIN PROTEIN-RELATED"/>
    <property type="match status" value="1"/>
</dbReference>
<keyword evidence="3" id="KW-1185">Reference proteome</keyword>
<dbReference type="Pfam" id="PF00646">
    <property type="entry name" value="F-box"/>
    <property type="match status" value="1"/>
</dbReference>
<reference evidence="3" key="1">
    <citation type="journal article" date="2010" name="Nat. Biotechnol.">
        <title>Draft genome sequence of the oilseed species Ricinus communis.</title>
        <authorList>
            <person name="Chan A.P."/>
            <person name="Crabtree J."/>
            <person name="Zhao Q."/>
            <person name="Lorenzi H."/>
            <person name="Orvis J."/>
            <person name="Puiu D."/>
            <person name="Melake-Berhan A."/>
            <person name="Jones K.M."/>
            <person name="Redman J."/>
            <person name="Chen G."/>
            <person name="Cahoon E.B."/>
            <person name="Gedil M."/>
            <person name="Stanke M."/>
            <person name="Haas B.J."/>
            <person name="Wortman J.R."/>
            <person name="Fraser-Liggett C.M."/>
            <person name="Ravel J."/>
            <person name="Rabinowicz P.D."/>
        </authorList>
    </citation>
    <scope>NUCLEOTIDE SEQUENCE [LARGE SCALE GENOMIC DNA]</scope>
    <source>
        <strain evidence="3">cv. Hale</strain>
    </source>
</reference>
<dbReference type="InterPro" id="IPR036047">
    <property type="entry name" value="F-box-like_dom_sf"/>
</dbReference>
<dbReference type="PANTHER" id="PTHR35546:SF115">
    <property type="entry name" value="F-BOX DOMAIN-CONTAINING PROTEIN"/>
    <property type="match status" value="1"/>
</dbReference>
<dbReference type="SUPFAM" id="SSF81383">
    <property type="entry name" value="F-box domain"/>
    <property type="match status" value="1"/>
</dbReference>
<dbReference type="Proteomes" id="UP000008311">
    <property type="component" value="Unassembled WGS sequence"/>
</dbReference>
<dbReference type="KEGG" id="rcu:8280638"/>
<dbReference type="InterPro" id="IPR017451">
    <property type="entry name" value="F-box-assoc_interact_dom"/>
</dbReference>
<dbReference type="Gene3D" id="1.20.1280.50">
    <property type="match status" value="1"/>
</dbReference>
<protein>
    <recommendedName>
        <fullName evidence="1">F-box domain-containing protein</fullName>
    </recommendedName>
</protein>
<dbReference type="CDD" id="cd22157">
    <property type="entry name" value="F-box_AtFBW1-like"/>
    <property type="match status" value="1"/>
</dbReference>
<dbReference type="OrthoDB" id="605328at2759"/>
<dbReference type="AlphaFoldDB" id="B9RWF1"/>
<dbReference type="InParanoid" id="B9RWF1"/>
<dbReference type="eggNOG" id="ENOG502S06Q">
    <property type="taxonomic scope" value="Eukaryota"/>
</dbReference>
<sequence>MEAKSSAETVANSVDILAEILLRLPITRLLRFKLVSKQWLSLISDPIFSLYHTRSHLLNSSSAIPSALFLHNPSSLARQTQLLSLTDVPVPSKLPNMNSGAPVRIKQSCSGLLLCSSTTPSLPTIVGDETYIFLDDDYNDNTVATSYFICNPTTNQFKIVNFPVPFCYRYNIAAVILAFDPLKSRHYKLLSLRYSSCKTKFHIHSYSSETDSWSLLPLNINLSSLVDHSFLFSSAIYCRGVVHWRPPTKGRGTWLCLDVKRKLLKEMPQPPSYGSDNRIVIRYFGESGGRLHLVMGASLHDFHFDVLELALDYSEWSVRYRINLQSLKTEFPLLAWHCPLSLYPFSILGVVCPGKEEDSVVVILVDGVALAYNFIHGTSLKLYYVEPCDVVDDDEVNCNWPHAFTHFQNIFRL</sequence>
<organism evidence="2 3">
    <name type="scientific">Ricinus communis</name>
    <name type="common">Castor bean</name>
    <dbReference type="NCBI Taxonomy" id="3988"/>
    <lineage>
        <taxon>Eukaryota</taxon>
        <taxon>Viridiplantae</taxon>
        <taxon>Streptophyta</taxon>
        <taxon>Embryophyta</taxon>
        <taxon>Tracheophyta</taxon>
        <taxon>Spermatophyta</taxon>
        <taxon>Magnoliopsida</taxon>
        <taxon>eudicotyledons</taxon>
        <taxon>Gunneridae</taxon>
        <taxon>Pentapetalae</taxon>
        <taxon>rosids</taxon>
        <taxon>fabids</taxon>
        <taxon>Malpighiales</taxon>
        <taxon>Euphorbiaceae</taxon>
        <taxon>Acalyphoideae</taxon>
        <taxon>Acalypheae</taxon>
        <taxon>Ricinus</taxon>
    </lineage>
</organism>
<feature type="domain" description="F-box" evidence="1">
    <location>
        <begin position="15"/>
        <end position="48"/>
    </location>
</feature>
<proteinExistence type="predicted"/>
<gene>
    <name evidence="2" type="ORF">RCOM_1018660</name>
</gene>
<dbReference type="EMBL" id="EQ973823">
    <property type="protein sequence ID" value="EEF44203.1"/>
    <property type="molecule type" value="Genomic_DNA"/>
</dbReference>
<dbReference type="InterPro" id="IPR001810">
    <property type="entry name" value="F-box_dom"/>
</dbReference>
<dbReference type="InterPro" id="IPR055290">
    <property type="entry name" value="At3g26010-like"/>
</dbReference>
<accession>B9RWF1</accession>
<dbReference type="STRING" id="3988.B9RWF1"/>
<evidence type="ECO:0000313" key="3">
    <source>
        <dbReference type="Proteomes" id="UP000008311"/>
    </source>
</evidence>